<comment type="caution">
    <text evidence="2">The sequence shown here is derived from an EMBL/GenBank/DDBJ whole genome shotgun (WGS) entry which is preliminary data.</text>
</comment>
<feature type="region of interest" description="Disordered" evidence="1">
    <location>
        <begin position="469"/>
        <end position="509"/>
    </location>
</feature>
<dbReference type="AlphaFoldDB" id="A0AAE1QLU9"/>
<name>A0AAE1QLU9_9EUCA</name>
<feature type="compositionally biased region" description="Acidic residues" evidence="1">
    <location>
        <begin position="404"/>
        <end position="430"/>
    </location>
</feature>
<reference evidence="2" key="1">
    <citation type="submission" date="2023-11" db="EMBL/GenBank/DDBJ databases">
        <title>Genome assemblies of two species of porcelain crab, Petrolisthes cinctipes and Petrolisthes manimaculis (Anomura: Porcellanidae).</title>
        <authorList>
            <person name="Angst P."/>
        </authorList>
    </citation>
    <scope>NUCLEOTIDE SEQUENCE</scope>
    <source>
        <strain evidence="2">PB745_02</strain>
        <tissue evidence="2">Gill</tissue>
    </source>
</reference>
<evidence type="ECO:0000256" key="1">
    <source>
        <dbReference type="SAM" id="MobiDB-lite"/>
    </source>
</evidence>
<feature type="region of interest" description="Disordered" evidence="1">
    <location>
        <begin position="399"/>
        <end position="452"/>
    </location>
</feature>
<sequence>MAALMAVSLIRLYTVRRKRVAPYPGTQGTVSEAVFLFRKNTSSTRYCRIVMDQMQQEILHSLFSSFSSSPTESRGSLYPYNYHFGQYSHSNTTHAGMPPVSHGLPSPQSRYHLGMISPGLIAGAHNFTSYGIHNARLPESESGSRQSHNTTMVQHGTADLRTDFRSNTRRSLSSSADQQYLVDHLRASSTQQHPSHKSSYSVIGKRIFEDPRAILESRTTKGSNHLSNKQKFNGKRTSAESKYPGNINTGQVPNTTSVSLGIHTSQDSVALPIKNSRGSHISSQVRPDEKMSSNELKLVIRRKHCKSSNQGTNKSSVCDRKALAAETNLVATLEQQSTNKTKNKGYQVVQKSETHTSHSSHTLNQNVNVRKLQEENENCQVNFNNKPLSLINNTHVSGNNNIFYDEEEDSSEDDSEEDEGLVEEDFDSEDSSTVTGQGNDTAVPTRRSARVPKPRIGIKELFEPLPDWLEAAMKQEPQSEVISEQKEGNSSRNRQQETNEGEEREQMCMFLEPEVRIKLEDESWGMEMREVEEERMVASS</sequence>
<feature type="region of interest" description="Disordered" evidence="1">
    <location>
        <begin position="219"/>
        <end position="252"/>
    </location>
</feature>
<accession>A0AAE1QLU9</accession>
<organism evidence="2 3">
    <name type="scientific">Petrolisthes manimaculis</name>
    <dbReference type="NCBI Taxonomy" id="1843537"/>
    <lineage>
        <taxon>Eukaryota</taxon>
        <taxon>Metazoa</taxon>
        <taxon>Ecdysozoa</taxon>
        <taxon>Arthropoda</taxon>
        <taxon>Crustacea</taxon>
        <taxon>Multicrustacea</taxon>
        <taxon>Malacostraca</taxon>
        <taxon>Eumalacostraca</taxon>
        <taxon>Eucarida</taxon>
        <taxon>Decapoda</taxon>
        <taxon>Pleocyemata</taxon>
        <taxon>Anomura</taxon>
        <taxon>Galatheoidea</taxon>
        <taxon>Porcellanidae</taxon>
        <taxon>Petrolisthes</taxon>
    </lineage>
</organism>
<feature type="region of interest" description="Disordered" evidence="1">
    <location>
        <begin position="138"/>
        <end position="161"/>
    </location>
</feature>
<feature type="compositionally biased region" description="Polar residues" evidence="1">
    <location>
        <begin position="141"/>
        <end position="154"/>
    </location>
</feature>
<evidence type="ECO:0000313" key="2">
    <source>
        <dbReference type="EMBL" id="KAK4328841.1"/>
    </source>
</evidence>
<evidence type="ECO:0000313" key="3">
    <source>
        <dbReference type="Proteomes" id="UP001292094"/>
    </source>
</evidence>
<dbReference type="Proteomes" id="UP001292094">
    <property type="component" value="Unassembled WGS sequence"/>
</dbReference>
<gene>
    <name evidence="2" type="ORF">Pmani_000782</name>
</gene>
<feature type="compositionally biased region" description="Basic and acidic residues" evidence="1">
    <location>
        <begin position="483"/>
        <end position="497"/>
    </location>
</feature>
<proteinExistence type="predicted"/>
<protein>
    <submittedName>
        <fullName evidence="2">Uncharacterized protein</fullName>
    </submittedName>
</protein>
<feature type="compositionally biased region" description="Polar residues" evidence="1">
    <location>
        <begin position="431"/>
        <end position="442"/>
    </location>
</feature>
<feature type="compositionally biased region" description="Polar residues" evidence="1">
    <location>
        <begin position="220"/>
        <end position="231"/>
    </location>
</feature>
<keyword evidence="3" id="KW-1185">Reference proteome</keyword>
<dbReference type="EMBL" id="JAWZYT010000054">
    <property type="protein sequence ID" value="KAK4328841.1"/>
    <property type="molecule type" value="Genomic_DNA"/>
</dbReference>